<dbReference type="Pfam" id="PF02589">
    <property type="entry name" value="LUD_dom"/>
    <property type="match status" value="1"/>
</dbReference>
<dbReference type="PANTHER" id="PTHR43682">
    <property type="entry name" value="LACTATE UTILIZATION PROTEIN C"/>
    <property type="match status" value="1"/>
</dbReference>
<organism evidence="2 3">
    <name type="scientific">Natronomonas aquatica</name>
    <dbReference type="NCBI Taxonomy" id="2841590"/>
    <lineage>
        <taxon>Archaea</taxon>
        <taxon>Methanobacteriati</taxon>
        <taxon>Methanobacteriota</taxon>
        <taxon>Stenosarchaea group</taxon>
        <taxon>Halobacteria</taxon>
        <taxon>Halobacteriales</taxon>
        <taxon>Natronomonadaceae</taxon>
        <taxon>Natronomonas</taxon>
    </lineage>
</organism>
<gene>
    <name evidence="2" type="ORF">KM295_03845</name>
</gene>
<dbReference type="PANTHER" id="PTHR43682:SF1">
    <property type="entry name" value="LACTATE UTILIZATION PROTEIN C"/>
    <property type="match status" value="1"/>
</dbReference>
<evidence type="ECO:0000313" key="2">
    <source>
        <dbReference type="EMBL" id="MCQ4332635.1"/>
    </source>
</evidence>
<dbReference type="Gene3D" id="3.40.50.10420">
    <property type="entry name" value="NagB/RpiA/CoA transferase-like"/>
    <property type="match status" value="1"/>
</dbReference>
<dbReference type="InterPro" id="IPR024185">
    <property type="entry name" value="FTHF_cligase-like_sf"/>
</dbReference>
<keyword evidence="3" id="KW-1185">Reference proteome</keyword>
<dbReference type="SUPFAM" id="SSF100950">
    <property type="entry name" value="NagB/RpiA/CoA transferase-like"/>
    <property type="match status" value="1"/>
</dbReference>
<proteinExistence type="predicted"/>
<evidence type="ECO:0000313" key="3">
    <source>
        <dbReference type="Proteomes" id="UP001139494"/>
    </source>
</evidence>
<feature type="domain" description="LUD" evidence="1">
    <location>
        <begin position="64"/>
        <end position="172"/>
    </location>
</feature>
<dbReference type="InterPro" id="IPR003741">
    <property type="entry name" value="LUD_dom"/>
</dbReference>
<dbReference type="AlphaFoldDB" id="A0A9R1D6Z8"/>
<dbReference type="Proteomes" id="UP001139494">
    <property type="component" value="Unassembled WGS sequence"/>
</dbReference>
<evidence type="ECO:0000259" key="1">
    <source>
        <dbReference type="Pfam" id="PF02589"/>
    </source>
</evidence>
<protein>
    <submittedName>
        <fullName evidence="2">LUD domain-containing protein</fullName>
    </submittedName>
</protein>
<name>A0A9R1D6Z8_9EURY</name>
<dbReference type="InterPro" id="IPR037171">
    <property type="entry name" value="NagB/RpiA_transferase-like"/>
</dbReference>
<dbReference type="EMBL" id="JAHLKM010000003">
    <property type="protein sequence ID" value="MCQ4332635.1"/>
    <property type="molecule type" value="Genomic_DNA"/>
</dbReference>
<dbReference type="RefSeq" id="WP_256028573.1">
    <property type="nucleotide sequence ID" value="NZ_JAHLKM010000003.1"/>
</dbReference>
<reference evidence="2" key="1">
    <citation type="journal article" date="2023" name="Front. Microbiol.">
        <title>Genomic-based phylogenetic and metabolic analyses of the genus Natronomonas, and description of Natronomonas aquatica sp. nov.</title>
        <authorList>
            <person name="Garcia-Roldan A."/>
            <person name="Duran-Viseras A."/>
            <person name="de la Haba R.R."/>
            <person name="Corral P."/>
            <person name="Sanchez-Porro C."/>
            <person name="Ventosa A."/>
        </authorList>
    </citation>
    <scope>NUCLEOTIDE SEQUENCE</scope>
    <source>
        <strain evidence="2">F2-12</strain>
    </source>
</reference>
<sequence>MGTDIVAQFTDSAMETVDSCTRTDPDGFEETLAELVAEPAVGAPLPSESVSLEDTVVDTDPSVEELSAAETGVTQAGTAIADYGTVTVESRPGGDELVSLYPPRHIVILEADDIVPDATAAFDRFETQVREARENGTAGATRVLETGASATGDMGGLVSGVHGPTEVHIVVIEA</sequence>
<accession>A0A9R1D6Z8</accession>
<comment type="caution">
    <text evidence="2">The sequence shown here is derived from an EMBL/GenBank/DDBJ whole genome shotgun (WGS) entry which is preliminary data.</text>
</comment>